<keyword evidence="1" id="KW-0378">Hydrolase</keyword>
<protein>
    <submittedName>
        <fullName evidence="1">Alpha/Beta hydrolase protein</fullName>
    </submittedName>
</protein>
<name>A0ACC0D8V0_9PEZI</name>
<keyword evidence="2" id="KW-1185">Reference proteome</keyword>
<proteinExistence type="predicted"/>
<dbReference type="Proteomes" id="UP001497680">
    <property type="component" value="Unassembled WGS sequence"/>
</dbReference>
<gene>
    <name evidence="1" type="ORF">F4821DRAFT_232342</name>
</gene>
<evidence type="ECO:0000313" key="2">
    <source>
        <dbReference type="Proteomes" id="UP001497680"/>
    </source>
</evidence>
<organism evidence="1 2">
    <name type="scientific">Hypoxylon rubiginosum</name>
    <dbReference type="NCBI Taxonomy" id="110542"/>
    <lineage>
        <taxon>Eukaryota</taxon>
        <taxon>Fungi</taxon>
        <taxon>Dikarya</taxon>
        <taxon>Ascomycota</taxon>
        <taxon>Pezizomycotina</taxon>
        <taxon>Sordariomycetes</taxon>
        <taxon>Xylariomycetidae</taxon>
        <taxon>Xylariales</taxon>
        <taxon>Hypoxylaceae</taxon>
        <taxon>Hypoxylon</taxon>
    </lineage>
</organism>
<dbReference type="EMBL" id="MU394297">
    <property type="protein sequence ID" value="KAI6089179.1"/>
    <property type="molecule type" value="Genomic_DNA"/>
</dbReference>
<evidence type="ECO:0000313" key="1">
    <source>
        <dbReference type="EMBL" id="KAI6089179.1"/>
    </source>
</evidence>
<reference evidence="1 2" key="1">
    <citation type="journal article" date="2022" name="New Phytol.">
        <title>Ecological generalism drives hyperdiversity of secondary metabolite gene clusters in xylarialean endophytes.</title>
        <authorList>
            <person name="Franco M.E.E."/>
            <person name="Wisecaver J.H."/>
            <person name="Arnold A.E."/>
            <person name="Ju Y.M."/>
            <person name="Slot J.C."/>
            <person name="Ahrendt S."/>
            <person name="Moore L.P."/>
            <person name="Eastman K.E."/>
            <person name="Scott K."/>
            <person name="Konkel Z."/>
            <person name="Mondo S.J."/>
            <person name="Kuo A."/>
            <person name="Hayes R.D."/>
            <person name="Haridas S."/>
            <person name="Andreopoulos B."/>
            <person name="Riley R."/>
            <person name="LaButti K."/>
            <person name="Pangilinan J."/>
            <person name="Lipzen A."/>
            <person name="Amirebrahimi M."/>
            <person name="Yan J."/>
            <person name="Adam C."/>
            <person name="Keymanesh K."/>
            <person name="Ng V."/>
            <person name="Louie K."/>
            <person name="Northen T."/>
            <person name="Drula E."/>
            <person name="Henrissat B."/>
            <person name="Hsieh H.M."/>
            <person name="Youens-Clark K."/>
            <person name="Lutzoni F."/>
            <person name="Miadlikowska J."/>
            <person name="Eastwood D.C."/>
            <person name="Hamelin R.C."/>
            <person name="Grigoriev I.V."/>
            <person name="U'Ren J.M."/>
        </authorList>
    </citation>
    <scope>NUCLEOTIDE SEQUENCE [LARGE SCALE GENOMIC DNA]</scope>
    <source>
        <strain evidence="1 2">ER1909</strain>
    </source>
</reference>
<accession>A0ACC0D8V0</accession>
<comment type="caution">
    <text evidence="1">The sequence shown here is derived from an EMBL/GenBank/DDBJ whole genome shotgun (WGS) entry which is preliminary data.</text>
</comment>
<sequence>MPVTRRSDLSLLYKILRTFIRPMRPHLVTPKGKYPAGSPRLTKHPRRVGEVTITEREVLVPSTGNVFSTSFDTRINTQTENIWIYDFHPPTTQTSSNSNANTNANSPTQTIYYFAGGSFQSPPSSSHWTFCAHIAAALGPSGSRVVLVSYPLAPHSPACDSLPLLRRWLARTLGAEIDTDGVTLAGDSSGANIALSLALWCAEQRAFAAAGTSADAMTGYLRLRRVKGVLVISPPVNLRALNGKPKVVRADAVDPVLGKWHADRVAEVWGAGSDVRDPYLSPGLADLKDLKTSKIAVNGVVGTADVLAPDALAFMEKCEAEGVDGEWLVWEGQMHCFPLAACYGLREGKEAREWILKTLQ</sequence>